<gene>
    <name evidence="2" type="ORF">IV203_018694</name>
</gene>
<dbReference type="Proteomes" id="UP000693970">
    <property type="component" value="Unassembled WGS sequence"/>
</dbReference>
<organism evidence="2 3">
    <name type="scientific">Nitzschia inconspicua</name>
    <dbReference type="NCBI Taxonomy" id="303405"/>
    <lineage>
        <taxon>Eukaryota</taxon>
        <taxon>Sar</taxon>
        <taxon>Stramenopiles</taxon>
        <taxon>Ochrophyta</taxon>
        <taxon>Bacillariophyta</taxon>
        <taxon>Bacillariophyceae</taxon>
        <taxon>Bacillariophycidae</taxon>
        <taxon>Bacillariales</taxon>
        <taxon>Bacillariaceae</taxon>
        <taxon>Nitzschia</taxon>
    </lineage>
</organism>
<feature type="compositionally biased region" description="Low complexity" evidence="1">
    <location>
        <begin position="173"/>
        <end position="184"/>
    </location>
</feature>
<reference evidence="2" key="1">
    <citation type="journal article" date="2021" name="Sci. Rep.">
        <title>Diploid genomic architecture of Nitzschia inconspicua, an elite biomass production diatom.</title>
        <authorList>
            <person name="Oliver A."/>
            <person name="Podell S."/>
            <person name="Pinowska A."/>
            <person name="Traller J.C."/>
            <person name="Smith S.R."/>
            <person name="McClure R."/>
            <person name="Beliaev A."/>
            <person name="Bohutskyi P."/>
            <person name="Hill E.A."/>
            <person name="Rabines A."/>
            <person name="Zheng H."/>
            <person name="Allen L.Z."/>
            <person name="Kuo A."/>
            <person name="Grigoriev I.V."/>
            <person name="Allen A.E."/>
            <person name="Hazlebeck D."/>
            <person name="Allen E.E."/>
        </authorList>
    </citation>
    <scope>NUCLEOTIDE SEQUENCE</scope>
    <source>
        <strain evidence="2">Hildebrandi</strain>
    </source>
</reference>
<sequence>MDGICSHHLINSAQPSISIFSLLFRNHHHAADSVAPLTLPSTPVVTEPANNQSSIPPNPFNEITLLSLIRASVFTEQPTTKDSIVNFPLILVTKMIPTRLTLLSHVTVVLGFWAIAFSSSNKNRCWAFQSRYPITFTTRTRIESYSTSFHSSHRQGRKSMPSTCLFYKSSGRSNNNNSNSNNSNMDDLNNHPFNRRRQQEESEAMAFQKHMEQVRSLQMSFYTTSTSFMDNPKQPACQLQMSTGRLLQLPLWRDAQWHVPGRSNVLEITDPVYTHMFESILYKPQPWCFGHLYLEEPTVLHDTKSNAPTVTPLSKAEQPLYTWENTPTTLDPKTTTAANTQASVTDTAASSSSSAVLGCLMHIADYRRMSDGRLLILAHAMERFVVTDVVRQLPYSVVHAQILPDAEEIDPLLLDVLNPQLLEADLAEARAMAVQESVQFHAYEYDPHHSFSTTVLKQPTSRLAGDMNSSNFVLPPLPPQQQLQIHECLSPADIAKVLPFCPFAKIPLDEAKSRSNAVKAAAAVAEEKDDNRSTSNSAITPSPEQNEPSLEYRLLHRGILKVPPIDPDFSATSSHSMSIEELEHELWLAMNHFLVTTKLPVSPILLSLLPPLKEEQKEKWPQDFLLYKVANDLEKLESMEHDFVPVSQDYPAYRRQRRLSFSAAYLLEDYYESKLGDAKEGQSLKKLLLSIPSTKQRLRVVLEKFLQWQQQTWGEFQ</sequence>
<feature type="region of interest" description="Disordered" evidence="1">
    <location>
        <begin position="522"/>
        <end position="547"/>
    </location>
</feature>
<evidence type="ECO:0000313" key="2">
    <source>
        <dbReference type="EMBL" id="KAG7372551.1"/>
    </source>
</evidence>
<protein>
    <submittedName>
        <fullName evidence="2">ATP-dependent protease La LON substrate-binding domain containing protein</fullName>
    </submittedName>
</protein>
<name>A0A9K3Q6L3_9STRA</name>
<reference evidence="2" key="2">
    <citation type="submission" date="2021-04" db="EMBL/GenBank/DDBJ databases">
        <authorList>
            <person name="Podell S."/>
        </authorList>
    </citation>
    <scope>NUCLEOTIDE SEQUENCE</scope>
    <source>
        <strain evidence="2">Hildebrandi</strain>
    </source>
</reference>
<dbReference type="GO" id="GO:0006508">
    <property type="term" value="P:proteolysis"/>
    <property type="evidence" value="ECO:0007669"/>
    <property type="project" value="UniProtKB-KW"/>
</dbReference>
<keyword evidence="2" id="KW-0378">Hydrolase</keyword>
<evidence type="ECO:0000256" key="1">
    <source>
        <dbReference type="SAM" id="MobiDB-lite"/>
    </source>
</evidence>
<dbReference type="PANTHER" id="PTHR46732">
    <property type="entry name" value="ATP-DEPENDENT PROTEASE LA (LON) DOMAIN PROTEIN"/>
    <property type="match status" value="1"/>
</dbReference>
<keyword evidence="2" id="KW-0645">Protease</keyword>
<evidence type="ECO:0000313" key="3">
    <source>
        <dbReference type="Proteomes" id="UP000693970"/>
    </source>
</evidence>
<dbReference type="OrthoDB" id="45003at2759"/>
<keyword evidence="3" id="KW-1185">Reference proteome</keyword>
<proteinExistence type="predicted"/>
<comment type="caution">
    <text evidence="2">The sequence shown here is derived from an EMBL/GenBank/DDBJ whole genome shotgun (WGS) entry which is preliminary data.</text>
</comment>
<dbReference type="PANTHER" id="PTHR46732:SF8">
    <property type="entry name" value="ATP-DEPENDENT PROTEASE LA (LON) DOMAIN PROTEIN"/>
    <property type="match status" value="1"/>
</dbReference>
<accession>A0A9K3Q6L3</accession>
<feature type="region of interest" description="Disordered" evidence="1">
    <location>
        <begin position="170"/>
        <end position="203"/>
    </location>
</feature>
<dbReference type="EMBL" id="JAGRRH010000003">
    <property type="protein sequence ID" value="KAG7372551.1"/>
    <property type="molecule type" value="Genomic_DNA"/>
</dbReference>
<dbReference type="GO" id="GO:0008233">
    <property type="term" value="F:peptidase activity"/>
    <property type="evidence" value="ECO:0007669"/>
    <property type="project" value="UniProtKB-KW"/>
</dbReference>
<dbReference type="AlphaFoldDB" id="A0A9K3Q6L3"/>
<feature type="compositionally biased region" description="Polar residues" evidence="1">
    <location>
        <begin position="533"/>
        <end position="547"/>
    </location>
</feature>